<keyword evidence="2" id="KW-0677">Repeat</keyword>
<feature type="compositionally biased region" description="Basic and acidic residues" evidence="4">
    <location>
        <begin position="617"/>
        <end position="634"/>
    </location>
</feature>
<feature type="region of interest" description="Disordered" evidence="4">
    <location>
        <begin position="734"/>
        <end position="837"/>
    </location>
</feature>
<dbReference type="PANTHER" id="PTHR14221">
    <property type="entry name" value="WD REPEAT DOMAIN 44"/>
    <property type="match status" value="1"/>
</dbReference>
<dbReference type="Proteomes" id="UP000749293">
    <property type="component" value="Unassembled WGS sequence"/>
</dbReference>
<evidence type="ECO:0000313" key="6">
    <source>
        <dbReference type="Proteomes" id="UP000749293"/>
    </source>
</evidence>
<dbReference type="SUPFAM" id="SSF50978">
    <property type="entry name" value="WD40 repeat-like"/>
    <property type="match status" value="1"/>
</dbReference>
<proteinExistence type="predicted"/>
<dbReference type="PROSITE" id="PS50294">
    <property type="entry name" value="WD_REPEATS_REGION"/>
    <property type="match status" value="2"/>
</dbReference>
<sequence length="837" mass="91580">MPPSPPANLAGDGDMTDSKSHSAQGAVIPGAQPEPQQSPSPDGADTRPSPDAPTPALARLTRTSTQLSVKDKESKVQLRPTPSNHSASVGLDPLSTQIYLRTNNNTEHTPSIAQRLRSSGRPEGTNAEGPGSQAADTSTRPPQNRVVDATREWRRGSSFLSRLSMRPPWARDDDDPDSDSEMGEPRENGTSARAFTSFIGDGGGYIPSFKDPPRYIHVKTRNKKTKEFNRMFLAQELTVGNSDDEGESQGRAPATAIGKKILKGSSAAIWTAEFSLDGRYLAIGGKDNMVRIYAVISTHEDRRAQEEDEELNHAGSEKLSAPVFRDKPVHEFTGHTGEVLALSWSKNGFLLSSSMDKTVKLWHPQRPECLATFVHNDLVTSIAFHPTDDRFFLAGSLDAQLRLWSITEKSVPYSAETSEFITAVGFTPDGKTAICGSLSGMCTFYNTEGLEAQYQIHVRSSRGKNAKGSKITGIQTIQVQHGSDKGDVKVLISSNDSRVRIYNMRTRMLENKFRGHVNQSSQIHARFSEGGEYVVCGSEDRKAYIWSPDNTDAEARDKRPYEYFDAHPEVVTVVVMAPIKSRQLLSGSGDPIYDLCNPPPVMLVSLDENQVNTSDAGRSELSKHGISGKKPEESPAYIERSKHLDGNIIVTADRTGTIKVFRQDCGFNKRQQHMWETGSKLSGKLAAGVGRSSSIRTRTSRNSRVQSRRESLNISQSPMLPQMASDRIMSWRQDVDGGFRPSRNATPTRSERSASPTKAAQTSTNTSAVHLARDSVNSPHSTPPSKKSPHTSPRSSTHTNRTGRGVLPDKGRMSPPLPSFNFLSISDPKDGKSESGI</sequence>
<organism evidence="5 6">
    <name type="scientific">Geosmithia morbida</name>
    <dbReference type="NCBI Taxonomy" id="1094350"/>
    <lineage>
        <taxon>Eukaryota</taxon>
        <taxon>Fungi</taxon>
        <taxon>Dikarya</taxon>
        <taxon>Ascomycota</taxon>
        <taxon>Pezizomycotina</taxon>
        <taxon>Sordariomycetes</taxon>
        <taxon>Hypocreomycetidae</taxon>
        <taxon>Hypocreales</taxon>
        <taxon>Bionectriaceae</taxon>
        <taxon>Geosmithia</taxon>
    </lineage>
</organism>
<feature type="repeat" description="WD" evidence="3">
    <location>
        <begin position="332"/>
        <end position="372"/>
    </location>
</feature>
<gene>
    <name evidence="5" type="ORF">GMORB2_4488</name>
</gene>
<name>A0A9P5CYW3_9HYPO</name>
<feature type="compositionally biased region" description="Low complexity" evidence="4">
    <location>
        <begin position="691"/>
        <end position="704"/>
    </location>
</feature>
<protein>
    <submittedName>
        <fullName evidence="5">WD repeat-containing protein 44</fullName>
    </submittedName>
</protein>
<keyword evidence="1 3" id="KW-0853">WD repeat</keyword>
<dbReference type="OrthoDB" id="1932312at2759"/>
<feature type="compositionally biased region" description="Polar residues" evidence="4">
    <location>
        <begin position="94"/>
        <end position="112"/>
    </location>
</feature>
<reference evidence="5" key="1">
    <citation type="submission" date="2020-03" db="EMBL/GenBank/DDBJ databases">
        <title>Site-based positive gene gene selection in Geosmithia morbida across the United States reveals a broad range of putative effectors and factors for local host and environmental adapation.</title>
        <authorList>
            <person name="Onufrak A."/>
            <person name="Murdoch R.W."/>
            <person name="Gazis R."/>
            <person name="Huff M."/>
            <person name="Staton M."/>
            <person name="Klingeman W."/>
            <person name="Hadziabdic D."/>
        </authorList>
    </citation>
    <scope>NUCLEOTIDE SEQUENCE</scope>
    <source>
        <strain evidence="5">1262</strain>
    </source>
</reference>
<dbReference type="PROSITE" id="PS50082">
    <property type="entry name" value="WD_REPEATS_2"/>
    <property type="match status" value="3"/>
</dbReference>
<dbReference type="InterPro" id="IPR015943">
    <property type="entry name" value="WD40/YVTN_repeat-like_dom_sf"/>
</dbReference>
<feature type="repeat" description="WD" evidence="3">
    <location>
        <begin position="372"/>
        <end position="414"/>
    </location>
</feature>
<feature type="compositionally biased region" description="Basic and acidic residues" evidence="4">
    <location>
        <begin position="827"/>
        <end position="837"/>
    </location>
</feature>
<dbReference type="PANTHER" id="PTHR14221:SF0">
    <property type="entry name" value="WD REPEAT-CONTAINING PROTEIN 44"/>
    <property type="match status" value="1"/>
</dbReference>
<evidence type="ECO:0000256" key="3">
    <source>
        <dbReference type="PROSITE-ProRule" id="PRU00221"/>
    </source>
</evidence>
<feature type="repeat" description="WD" evidence="3">
    <location>
        <begin position="262"/>
        <end position="293"/>
    </location>
</feature>
<dbReference type="Gene3D" id="2.130.10.10">
    <property type="entry name" value="YVTN repeat-like/Quinoprotein amine dehydrogenase"/>
    <property type="match status" value="1"/>
</dbReference>
<dbReference type="InterPro" id="IPR036322">
    <property type="entry name" value="WD40_repeat_dom_sf"/>
</dbReference>
<feature type="compositionally biased region" description="Low complexity" evidence="4">
    <location>
        <begin position="777"/>
        <end position="802"/>
    </location>
</feature>
<feature type="compositionally biased region" description="Acidic residues" evidence="4">
    <location>
        <begin position="172"/>
        <end position="182"/>
    </location>
</feature>
<feature type="region of interest" description="Disordered" evidence="4">
    <location>
        <begin position="613"/>
        <end position="634"/>
    </location>
</feature>
<dbReference type="SMART" id="SM00320">
    <property type="entry name" value="WD40"/>
    <property type="match status" value="6"/>
</dbReference>
<dbReference type="RefSeq" id="XP_035318474.1">
    <property type="nucleotide sequence ID" value="XM_035466463.1"/>
</dbReference>
<accession>A0A9P5CYW3</accession>
<dbReference type="Pfam" id="PF00400">
    <property type="entry name" value="WD40"/>
    <property type="match status" value="4"/>
</dbReference>
<evidence type="ECO:0000256" key="1">
    <source>
        <dbReference type="ARBA" id="ARBA00022574"/>
    </source>
</evidence>
<evidence type="ECO:0000313" key="5">
    <source>
        <dbReference type="EMBL" id="KAF4119822.1"/>
    </source>
</evidence>
<comment type="caution">
    <text evidence="5">The sequence shown here is derived from an EMBL/GenBank/DDBJ whole genome shotgun (WGS) entry which is preliminary data.</text>
</comment>
<dbReference type="InterPro" id="IPR040324">
    <property type="entry name" value="WDR44/Dgr2"/>
</dbReference>
<feature type="region of interest" description="Disordered" evidence="4">
    <location>
        <begin position="682"/>
        <end position="722"/>
    </location>
</feature>
<evidence type="ECO:0000256" key="4">
    <source>
        <dbReference type="SAM" id="MobiDB-lite"/>
    </source>
</evidence>
<feature type="compositionally biased region" description="Polar residues" evidence="4">
    <location>
        <begin position="743"/>
        <end position="768"/>
    </location>
</feature>
<dbReference type="InterPro" id="IPR001680">
    <property type="entry name" value="WD40_rpt"/>
</dbReference>
<dbReference type="EMBL" id="JAANYQ010000021">
    <property type="protein sequence ID" value="KAF4119822.1"/>
    <property type="molecule type" value="Genomic_DNA"/>
</dbReference>
<dbReference type="AlphaFoldDB" id="A0A9P5CYW3"/>
<dbReference type="GeneID" id="55970716"/>
<feature type="region of interest" description="Disordered" evidence="4">
    <location>
        <begin position="1"/>
        <end position="195"/>
    </location>
</feature>
<evidence type="ECO:0000256" key="2">
    <source>
        <dbReference type="ARBA" id="ARBA00022737"/>
    </source>
</evidence>
<keyword evidence="6" id="KW-1185">Reference proteome</keyword>